<feature type="domain" description="Ras-associating" evidence="3">
    <location>
        <begin position="341"/>
        <end position="428"/>
    </location>
</feature>
<dbReference type="Pfam" id="PF00169">
    <property type="entry name" value="PH"/>
    <property type="match status" value="1"/>
</dbReference>
<feature type="compositionally biased region" description="Polar residues" evidence="1">
    <location>
        <begin position="669"/>
        <end position="682"/>
    </location>
</feature>
<dbReference type="OrthoDB" id="6235964at2759"/>
<feature type="compositionally biased region" description="Basic and acidic residues" evidence="1">
    <location>
        <begin position="244"/>
        <end position="255"/>
    </location>
</feature>
<protein>
    <submittedName>
        <fullName evidence="5">Amyloid beta A4 precursor protein-binding family B member 1-interacting protein isoform X1</fullName>
    </submittedName>
</protein>
<feature type="compositionally biased region" description="Basic and acidic residues" evidence="1">
    <location>
        <begin position="165"/>
        <end position="176"/>
    </location>
</feature>
<proteinExistence type="predicted"/>
<dbReference type="PROSITE" id="PS50200">
    <property type="entry name" value="RA"/>
    <property type="match status" value="1"/>
</dbReference>
<evidence type="ECO:0000313" key="4">
    <source>
        <dbReference type="Proteomes" id="UP000085678"/>
    </source>
</evidence>
<dbReference type="PANTHER" id="PTHR11243">
    <property type="entry name" value="GROWTH FACTOR RECEPTOR-BOUND PROTEIN"/>
    <property type="match status" value="1"/>
</dbReference>
<feature type="compositionally biased region" description="Low complexity" evidence="1">
    <location>
        <begin position="844"/>
        <end position="859"/>
    </location>
</feature>
<feature type="domain" description="PH" evidence="2">
    <location>
        <begin position="472"/>
        <end position="581"/>
    </location>
</feature>
<evidence type="ECO:0000259" key="3">
    <source>
        <dbReference type="PROSITE" id="PS50200"/>
    </source>
</evidence>
<dbReference type="Gene3D" id="2.30.29.30">
    <property type="entry name" value="Pleckstrin-homology domain (PH domain)/Phosphotyrosine-binding domain (PTB)"/>
    <property type="match status" value="1"/>
</dbReference>
<feature type="region of interest" description="Disordered" evidence="1">
    <location>
        <begin position="133"/>
        <end position="222"/>
    </location>
</feature>
<dbReference type="CDD" id="cd01787">
    <property type="entry name" value="RA_MRL"/>
    <property type="match status" value="1"/>
</dbReference>
<feature type="compositionally biased region" description="Polar residues" evidence="1">
    <location>
        <begin position="133"/>
        <end position="155"/>
    </location>
</feature>
<dbReference type="InterPro" id="IPR039664">
    <property type="entry name" value="GRB/APBB1IP"/>
</dbReference>
<feature type="region of interest" description="Disordered" evidence="1">
    <location>
        <begin position="756"/>
        <end position="972"/>
    </location>
</feature>
<dbReference type="InterPro" id="IPR000159">
    <property type="entry name" value="RA_dom"/>
</dbReference>
<dbReference type="InParanoid" id="A0A1S3KGD4"/>
<dbReference type="PROSITE" id="PS50003">
    <property type="entry name" value="PH_DOMAIN"/>
    <property type="match status" value="1"/>
</dbReference>
<dbReference type="InterPro" id="IPR039665">
    <property type="entry name" value="PH_APBB1IP"/>
</dbReference>
<feature type="compositionally biased region" description="Polar residues" evidence="1">
    <location>
        <begin position="212"/>
        <end position="222"/>
    </location>
</feature>
<feature type="compositionally biased region" description="Pro residues" evidence="1">
    <location>
        <begin position="772"/>
        <end position="781"/>
    </location>
</feature>
<dbReference type="GO" id="GO:0007165">
    <property type="term" value="P:signal transduction"/>
    <property type="evidence" value="ECO:0007669"/>
    <property type="project" value="InterPro"/>
</dbReference>
<feature type="compositionally biased region" description="Pro residues" evidence="1">
    <location>
        <begin position="799"/>
        <end position="810"/>
    </location>
</feature>
<dbReference type="Proteomes" id="UP000085678">
    <property type="component" value="Unplaced"/>
</dbReference>
<evidence type="ECO:0000313" key="5">
    <source>
        <dbReference type="RefSeq" id="XP_013421519.1"/>
    </source>
</evidence>
<dbReference type="SUPFAM" id="SSF54236">
    <property type="entry name" value="Ubiquitin-like"/>
    <property type="match status" value="1"/>
</dbReference>
<evidence type="ECO:0000256" key="1">
    <source>
        <dbReference type="SAM" id="MobiDB-lite"/>
    </source>
</evidence>
<dbReference type="InterPro" id="IPR029071">
    <property type="entry name" value="Ubiquitin-like_domsf"/>
</dbReference>
<organism evidence="4 5">
    <name type="scientific">Lingula anatina</name>
    <name type="common">Brachiopod</name>
    <name type="synonym">Lingula unguis</name>
    <dbReference type="NCBI Taxonomy" id="7574"/>
    <lineage>
        <taxon>Eukaryota</taxon>
        <taxon>Metazoa</taxon>
        <taxon>Spiralia</taxon>
        <taxon>Lophotrochozoa</taxon>
        <taxon>Brachiopoda</taxon>
        <taxon>Linguliformea</taxon>
        <taxon>Lingulata</taxon>
        <taxon>Lingulida</taxon>
        <taxon>Linguloidea</taxon>
        <taxon>Lingulidae</taxon>
        <taxon>Lingula</taxon>
    </lineage>
</organism>
<feature type="compositionally biased region" description="Low complexity" evidence="1">
    <location>
        <begin position="262"/>
        <end position="277"/>
    </location>
</feature>
<dbReference type="Pfam" id="PF21989">
    <property type="entry name" value="RA_2"/>
    <property type="match status" value="1"/>
</dbReference>
<dbReference type="Gene3D" id="3.10.20.90">
    <property type="entry name" value="Phosphatidylinositol 3-kinase Catalytic Subunit, Chain A, domain 1"/>
    <property type="match status" value="1"/>
</dbReference>
<feature type="region of interest" description="Disordered" evidence="1">
    <location>
        <begin position="707"/>
        <end position="734"/>
    </location>
</feature>
<dbReference type="PANTHER" id="PTHR11243:SF23">
    <property type="entry name" value="LD06925P"/>
    <property type="match status" value="1"/>
</dbReference>
<dbReference type="RefSeq" id="XP_013421519.1">
    <property type="nucleotide sequence ID" value="XM_013566065.2"/>
</dbReference>
<dbReference type="KEGG" id="lak:106181615"/>
<feature type="region of interest" description="Disordered" evidence="1">
    <location>
        <begin position="988"/>
        <end position="1054"/>
    </location>
</feature>
<feature type="compositionally biased region" description="Pro residues" evidence="1">
    <location>
        <begin position="893"/>
        <end position="911"/>
    </location>
</feature>
<feature type="compositionally biased region" description="Polar residues" evidence="1">
    <location>
        <begin position="954"/>
        <end position="963"/>
    </location>
</feature>
<dbReference type="CDD" id="cd01259">
    <property type="entry name" value="PH_APBB1IP"/>
    <property type="match status" value="1"/>
</dbReference>
<dbReference type="SMART" id="SM00314">
    <property type="entry name" value="RA"/>
    <property type="match status" value="1"/>
</dbReference>
<dbReference type="GeneID" id="106181615"/>
<dbReference type="InterPro" id="IPR001849">
    <property type="entry name" value="PH_domain"/>
</dbReference>
<feature type="compositionally biased region" description="Polar residues" evidence="1">
    <location>
        <begin position="186"/>
        <end position="203"/>
    </location>
</feature>
<accession>A0A1S3KGD4</accession>
<dbReference type="InterPro" id="IPR011993">
    <property type="entry name" value="PH-like_dom_sf"/>
</dbReference>
<dbReference type="AlphaFoldDB" id="A0A1S3KGD4"/>
<reference evidence="5" key="1">
    <citation type="submission" date="2025-08" db="UniProtKB">
        <authorList>
            <consortium name="RefSeq"/>
        </authorList>
    </citation>
    <scope>IDENTIFICATION</scope>
    <source>
        <tissue evidence="5">Gonads</tissue>
    </source>
</reference>
<feature type="region of interest" description="Disordered" evidence="1">
    <location>
        <begin position="633"/>
        <end position="682"/>
    </location>
</feature>
<sequence>MESTSDDSDVEGQEDELGAWLGQLETLSLDLDRSGDTEPKKTVMTPKADKLDTFRFSIINLEENPDSDLDALLGELCLLETQLSSAQTELSHSLETAQPTKHTQESKVTVDFDQLFNSTQAELAELDSQLESLTSKPTGQSETNENLSDQSQHCVKNNGHVGQTHVEHISSPKKEGSQSGAKLLYSSGQKGSSHYVSSEQENSGGDGDSIWEPQTPSTLTLPVSPVSSVTMATGQPIRVSVSSEVEKKAEERDSVFSEVTPSNSNTSMATMSSGSSGVQVTPTEVSLCIDAMMHDPNVRARLDSVQEELKQANVPPAEQAARLKSEKIKIALEKIKEASVKKLFVQAHAADGSSKTILVDEKMTCGQVVNMLIAKNHCKPNLNWAVVERMPDLLMERLLEDHYLLVEHLLSWSRDSKNKLMFLQRTDKYELFRHPEDFLLVGTAQAQSCSLDEKGRINLIKEFLSDSTGTKVPEMEGMMYIKAEGKKVWRKHFCILRSSGIYVNSKGKSKSSKDLVCLCQFEYVELYTGLDWKKKYRAPTEFGFALKHPQIQKKCKYIKYLCTEDAETLVRWMTAIRIAKFGKQLLLNYNQSVSEFRDWNSKLLELTPGNYMLQQVKNEEQRLQEIYQQPGTLLRSHRDSISSKSSSDSSRSSSSHGSHGDRGSSSMSWTASSPRSSVQYDQRISAPVSVQYSGQNLMDIERGSVHIEGGPVKRDSHSRTYSDSDQAQSELRTSSARIPVTTDTTRHLNNVSGAANRLQQQHTSHQEEPVTPDFPPPPPDLSLPYIEGGLPTAPSMDELPPPPPPPPPPLATEAAGGTRTSIHSHLKSQPKLALIAELKKKSPKSSPDSSPLGSTHSSPRGSRQDVSTRIGGATLQEERVVHQSGEAEAASPGQPPPVAKKPKGKVPPPAPVRRDISPVPPSSEQSDQGKPPPPVLPKPKPKVAAGGGGEPPQCGQSSVQSDTKPPPPVAAKAALNSPFMADLKSALARSAAAAAGKYPGDRVQTLGSRPPAGEGHSNMEDLPPPPPELLHQSPTPGKKKPPPPPKRSEKTQLS</sequence>
<feature type="compositionally biased region" description="Low complexity" evidence="1">
    <location>
        <begin position="642"/>
        <end position="668"/>
    </location>
</feature>
<dbReference type="STRING" id="7574.A0A1S3KGD4"/>
<keyword evidence="4" id="KW-1185">Reference proteome</keyword>
<dbReference type="SMART" id="SM00233">
    <property type="entry name" value="PH"/>
    <property type="match status" value="1"/>
</dbReference>
<gene>
    <name evidence="5" type="primary">LOC106181615</name>
</gene>
<feature type="compositionally biased region" description="Polar residues" evidence="1">
    <location>
        <begin position="723"/>
        <end position="734"/>
    </location>
</feature>
<feature type="compositionally biased region" description="Basic and acidic residues" evidence="1">
    <location>
        <begin position="707"/>
        <end position="722"/>
    </location>
</feature>
<name>A0A1S3KGD4_LINAN</name>
<feature type="region of interest" description="Disordered" evidence="1">
    <location>
        <begin position="239"/>
        <end position="278"/>
    </location>
</feature>
<dbReference type="SUPFAM" id="SSF50729">
    <property type="entry name" value="PH domain-like"/>
    <property type="match status" value="1"/>
</dbReference>
<feature type="compositionally biased region" description="Low complexity" evidence="1">
    <location>
        <begin position="988"/>
        <end position="1002"/>
    </location>
</feature>
<evidence type="ECO:0000259" key="2">
    <source>
        <dbReference type="PROSITE" id="PS50003"/>
    </source>
</evidence>